<dbReference type="GO" id="GO:0000287">
    <property type="term" value="F:magnesium ion binding"/>
    <property type="evidence" value="ECO:0007669"/>
    <property type="project" value="TreeGrafter"/>
</dbReference>
<organism evidence="7 8">
    <name type="scientific">Phialemonium atrogriseum</name>
    <dbReference type="NCBI Taxonomy" id="1093897"/>
    <lineage>
        <taxon>Eukaryota</taxon>
        <taxon>Fungi</taxon>
        <taxon>Dikarya</taxon>
        <taxon>Ascomycota</taxon>
        <taxon>Pezizomycotina</taxon>
        <taxon>Sordariomycetes</taxon>
        <taxon>Sordariomycetidae</taxon>
        <taxon>Cephalothecales</taxon>
        <taxon>Cephalothecaceae</taxon>
        <taxon>Phialemonium</taxon>
    </lineage>
</organism>
<dbReference type="AlphaFoldDB" id="A0AAJ0BZX9"/>
<keyword evidence="2 6" id="KW-0812">Transmembrane</keyword>
<dbReference type="InterPro" id="IPR002523">
    <property type="entry name" value="MgTranspt_CorA/ZnTranspt_ZntB"/>
</dbReference>
<evidence type="ECO:0000256" key="6">
    <source>
        <dbReference type="SAM" id="Phobius"/>
    </source>
</evidence>
<dbReference type="SUPFAM" id="SSF144083">
    <property type="entry name" value="Magnesium transport protein CorA, transmembrane region"/>
    <property type="match status" value="1"/>
</dbReference>
<feature type="transmembrane region" description="Helical" evidence="6">
    <location>
        <begin position="649"/>
        <end position="674"/>
    </location>
</feature>
<evidence type="ECO:0000256" key="5">
    <source>
        <dbReference type="SAM" id="MobiDB-lite"/>
    </source>
</evidence>
<evidence type="ECO:0000313" key="8">
    <source>
        <dbReference type="Proteomes" id="UP001244011"/>
    </source>
</evidence>
<feature type="region of interest" description="Disordered" evidence="5">
    <location>
        <begin position="502"/>
        <end position="542"/>
    </location>
</feature>
<evidence type="ECO:0000313" key="7">
    <source>
        <dbReference type="EMBL" id="KAK1766533.1"/>
    </source>
</evidence>
<dbReference type="GO" id="GO:0015087">
    <property type="term" value="F:cobalt ion transmembrane transporter activity"/>
    <property type="evidence" value="ECO:0007669"/>
    <property type="project" value="TreeGrafter"/>
</dbReference>
<proteinExistence type="predicted"/>
<keyword evidence="3 6" id="KW-1133">Transmembrane helix</keyword>
<protein>
    <submittedName>
        <fullName evidence="7">Uncharacterized protein</fullName>
    </submittedName>
</protein>
<feature type="transmembrane region" description="Helical" evidence="6">
    <location>
        <begin position="686"/>
        <end position="707"/>
    </location>
</feature>
<dbReference type="GO" id="GO:0015095">
    <property type="term" value="F:magnesium ion transmembrane transporter activity"/>
    <property type="evidence" value="ECO:0007669"/>
    <property type="project" value="TreeGrafter"/>
</dbReference>
<evidence type="ECO:0000256" key="1">
    <source>
        <dbReference type="ARBA" id="ARBA00004651"/>
    </source>
</evidence>
<dbReference type="Pfam" id="PF01544">
    <property type="entry name" value="CorA"/>
    <property type="match status" value="1"/>
</dbReference>
<reference evidence="7" key="1">
    <citation type="submission" date="2023-06" db="EMBL/GenBank/DDBJ databases">
        <title>Genome-scale phylogeny and comparative genomics of the fungal order Sordariales.</title>
        <authorList>
            <consortium name="Lawrence Berkeley National Laboratory"/>
            <person name="Hensen N."/>
            <person name="Bonometti L."/>
            <person name="Westerberg I."/>
            <person name="Brannstrom I.O."/>
            <person name="Guillou S."/>
            <person name="Cros-Aarteil S."/>
            <person name="Calhoun S."/>
            <person name="Haridas S."/>
            <person name="Kuo A."/>
            <person name="Mondo S."/>
            <person name="Pangilinan J."/>
            <person name="Riley R."/>
            <person name="Labutti K."/>
            <person name="Andreopoulos B."/>
            <person name="Lipzen A."/>
            <person name="Chen C."/>
            <person name="Yanf M."/>
            <person name="Daum C."/>
            <person name="Ng V."/>
            <person name="Clum A."/>
            <person name="Steindorff A."/>
            <person name="Ohm R."/>
            <person name="Martin F."/>
            <person name="Silar P."/>
            <person name="Natvig D."/>
            <person name="Lalanne C."/>
            <person name="Gautier V."/>
            <person name="Ament-Velasquez S.L."/>
            <person name="Kruys A."/>
            <person name="Hutchinson M.I."/>
            <person name="Powell A.J."/>
            <person name="Barry K."/>
            <person name="Miller A.N."/>
            <person name="Grigoriev I.V."/>
            <person name="Debuchy R."/>
            <person name="Gladieux P."/>
            <person name="Thoren M.H."/>
            <person name="Johannesson H."/>
        </authorList>
    </citation>
    <scope>NUCLEOTIDE SEQUENCE</scope>
    <source>
        <strain evidence="7">8032-3</strain>
    </source>
</reference>
<evidence type="ECO:0000256" key="4">
    <source>
        <dbReference type="ARBA" id="ARBA00023136"/>
    </source>
</evidence>
<dbReference type="GeneID" id="85313191"/>
<keyword evidence="4 6" id="KW-0472">Membrane</keyword>
<gene>
    <name evidence="7" type="ORF">QBC33DRAFT_559848</name>
</gene>
<dbReference type="GO" id="GO:0050897">
    <property type="term" value="F:cobalt ion binding"/>
    <property type="evidence" value="ECO:0007669"/>
    <property type="project" value="TreeGrafter"/>
</dbReference>
<dbReference type="PANTHER" id="PTHR46494">
    <property type="entry name" value="CORA FAMILY METAL ION TRANSPORTER (EUROFUNG)"/>
    <property type="match status" value="1"/>
</dbReference>
<dbReference type="RefSeq" id="XP_060282746.1">
    <property type="nucleotide sequence ID" value="XM_060430004.1"/>
</dbReference>
<feature type="region of interest" description="Disordered" evidence="5">
    <location>
        <begin position="94"/>
        <end position="140"/>
    </location>
</feature>
<evidence type="ECO:0000256" key="3">
    <source>
        <dbReference type="ARBA" id="ARBA00022989"/>
    </source>
</evidence>
<feature type="region of interest" description="Disordered" evidence="5">
    <location>
        <begin position="728"/>
        <end position="753"/>
    </location>
</feature>
<name>A0AAJ0BZX9_9PEZI</name>
<feature type="compositionally biased region" description="Basic and acidic residues" evidence="5">
    <location>
        <begin position="111"/>
        <end position="121"/>
    </location>
</feature>
<comment type="subcellular location">
    <subcellularLocation>
        <location evidence="1">Cell membrane</location>
        <topology evidence="1">Multi-pass membrane protein</topology>
    </subcellularLocation>
</comment>
<dbReference type="GO" id="GO:0005886">
    <property type="term" value="C:plasma membrane"/>
    <property type="evidence" value="ECO:0007669"/>
    <property type="project" value="UniProtKB-SubCell"/>
</dbReference>
<sequence>MDEAALRGDLIKILPDQLSDSAGPGGSGRIFVSFSEAVLWSFPLSECQTWFDFLGHFHDFWPQTLQFFHHDRPVTEKEWPTKFNLARHAKITLSLKITDPPKPPPRGILKSGEKDADRPSEDGEEPTGGLKLPNTGKEVPKTVLHPESGTLPGSSNDTFHVFTWLQDVQLFSGNFSSTIDRDALTSHIQEVDDYLKHKTSFSDKKAYRDCGEVTRLSSFEYLEQQASLVGNAKNRPQKQQDYEERIDIFNAANIVFRFFLPTVYEGPTVGKYWGAIRDLLEMSSAKPERGFGRRESSRLRKSDAILHNAPGIRRCLRKLTQPIQSFEKLFAHARAEDRASVKIPDEFIKAWLHLLMGLIYSTLEIDVWIIHTDNAENLIKTGMRQVVERLPSYSLLDQAALLPMDIVSMACLNLFKDMTGKLPDICETYSEYLKALNSNITTKPSDRYTQQRINLLKEEISVIRKILDYQVDICSVLYPTPPKPTSSSTQADIFGTQVVDRGTSRSYQGHKSREPSRPQSYYDPSPGYSAMDKGAPKSVVHRPEQIEYYRRPSDRSRVYHVEDATYRTTAPNDRHYDDNWTLNDSVLNPQEFYKLSPTYWGGFRDMLATECIKLLQRRADEFGEFEYYARGLERDNRNKADVTKDRQEMAIYAFTIVTIVFLPVSAVAGIFGMNTADIRDTDLNQWVYWATAVPVTVVVIVFGLWWMGELRNVLAWLGLRRRGDEDGIGRQRPAGRRRPPAIPELPSFRSRWG</sequence>
<dbReference type="PANTHER" id="PTHR46494:SF1">
    <property type="entry name" value="CORA FAMILY METAL ION TRANSPORTER (EUROFUNG)"/>
    <property type="match status" value="1"/>
</dbReference>
<evidence type="ECO:0000256" key="2">
    <source>
        <dbReference type="ARBA" id="ARBA00022692"/>
    </source>
</evidence>
<accession>A0AAJ0BZX9</accession>
<comment type="caution">
    <text evidence="7">The sequence shown here is derived from an EMBL/GenBank/DDBJ whole genome shotgun (WGS) entry which is preliminary data.</text>
</comment>
<dbReference type="EMBL" id="MU839011">
    <property type="protein sequence ID" value="KAK1766533.1"/>
    <property type="molecule type" value="Genomic_DNA"/>
</dbReference>
<dbReference type="InterPro" id="IPR045863">
    <property type="entry name" value="CorA_TM1_TM2"/>
</dbReference>
<dbReference type="Gene3D" id="1.20.58.340">
    <property type="entry name" value="Magnesium transport protein CorA, transmembrane region"/>
    <property type="match status" value="1"/>
</dbReference>
<keyword evidence="8" id="KW-1185">Reference proteome</keyword>
<dbReference type="Proteomes" id="UP001244011">
    <property type="component" value="Unassembled WGS sequence"/>
</dbReference>